<sequence>MIAAAAVAIVLGFEVAIGATTSEEKTKLKQLTRRLSLFSMCSNLLGQELESRRRCCRKSWMNGSME</sequence>
<protein>
    <recommendedName>
        <fullName evidence="4">Secreted protein</fullName>
    </recommendedName>
</protein>
<organism evidence="2 3">
    <name type="scientific">Morus notabilis</name>
    <dbReference type="NCBI Taxonomy" id="981085"/>
    <lineage>
        <taxon>Eukaryota</taxon>
        <taxon>Viridiplantae</taxon>
        <taxon>Streptophyta</taxon>
        <taxon>Embryophyta</taxon>
        <taxon>Tracheophyta</taxon>
        <taxon>Spermatophyta</taxon>
        <taxon>Magnoliopsida</taxon>
        <taxon>eudicotyledons</taxon>
        <taxon>Gunneridae</taxon>
        <taxon>Pentapetalae</taxon>
        <taxon>rosids</taxon>
        <taxon>fabids</taxon>
        <taxon>Rosales</taxon>
        <taxon>Moraceae</taxon>
        <taxon>Moreae</taxon>
        <taxon>Morus</taxon>
    </lineage>
</organism>
<evidence type="ECO:0000313" key="3">
    <source>
        <dbReference type="Proteomes" id="UP000030645"/>
    </source>
</evidence>
<dbReference type="Proteomes" id="UP000030645">
    <property type="component" value="Unassembled WGS sequence"/>
</dbReference>
<name>W9RPH2_9ROSA</name>
<keyword evidence="1" id="KW-0732">Signal</keyword>
<gene>
    <name evidence="2" type="ORF">L484_022021</name>
</gene>
<dbReference type="AlphaFoldDB" id="W9RPH2"/>
<dbReference type="EMBL" id="KE345330">
    <property type="protein sequence ID" value="EXC01450.1"/>
    <property type="molecule type" value="Genomic_DNA"/>
</dbReference>
<evidence type="ECO:0000313" key="2">
    <source>
        <dbReference type="EMBL" id="EXC01450.1"/>
    </source>
</evidence>
<proteinExistence type="predicted"/>
<keyword evidence="3" id="KW-1185">Reference proteome</keyword>
<accession>W9RPH2</accession>
<evidence type="ECO:0008006" key="4">
    <source>
        <dbReference type="Google" id="ProtNLM"/>
    </source>
</evidence>
<evidence type="ECO:0000256" key="1">
    <source>
        <dbReference type="SAM" id="SignalP"/>
    </source>
</evidence>
<reference evidence="3" key="1">
    <citation type="submission" date="2013-01" db="EMBL/GenBank/DDBJ databases">
        <title>Draft Genome Sequence of a Mulberry Tree, Morus notabilis C.K. Schneid.</title>
        <authorList>
            <person name="He N."/>
            <person name="Zhao S."/>
        </authorList>
    </citation>
    <scope>NUCLEOTIDE SEQUENCE</scope>
</reference>
<feature type="chain" id="PRO_5004929766" description="Secreted protein" evidence="1">
    <location>
        <begin position="19"/>
        <end position="66"/>
    </location>
</feature>
<feature type="signal peptide" evidence="1">
    <location>
        <begin position="1"/>
        <end position="18"/>
    </location>
</feature>